<keyword evidence="4 7" id="KW-0472">Membrane</keyword>
<feature type="transmembrane region" description="Helical" evidence="7">
    <location>
        <begin position="175"/>
        <end position="195"/>
    </location>
</feature>
<sequence>MMVGKSNSAGAADASAGSSGAASASGSGPGSGSESGWPASGRTGSATAWIVSAGVFVVNLDLFIVNVAVPALATSFDDASLASLSWVLNAYAIVFAALLVTAGRLADRYGHRRGFLLGLAVFTVASALCAVAPGVGWLVAARALQAAGAAALMPTSLALLLVATPAERRPRAIRGWAAIGGIAAGLGPVAGGLLVEADWRWVFLVNVPVGAAGLVAGVRLLPADRPDRSGPLPDLAGAVLLTLAIGSLALGLVKAEVWGWSSGRVLGSLAAAVILAAAFWLRSARHPVPIVELPLLRIPAFALATLAALLFTVAFAAMLLTSVLWCQQVWGYSAIRTGLAIAPGPLVVPALAIASGPVVRRLGAGRTAAAGCLLFAGGLVWWALALDTAPHYAAAFLPGMLITGVGVGFALPTLVGAAATALPPGRFATGSAVTTMARQTGSVLGVAVMVGLIGEPRTAEAALTAFRHGWLTAAVVGALAVAAALALPRPAPAAAAPAKAPA</sequence>
<keyword evidence="3 7" id="KW-1133">Transmembrane helix</keyword>
<feature type="transmembrane region" description="Helical" evidence="7">
    <location>
        <begin position="143"/>
        <end position="163"/>
    </location>
</feature>
<dbReference type="GO" id="GO:0005886">
    <property type="term" value="C:plasma membrane"/>
    <property type="evidence" value="ECO:0007669"/>
    <property type="project" value="UniProtKB-SubCell"/>
</dbReference>
<dbReference type="CDD" id="cd17321">
    <property type="entry name" value="MFS_MMR_MDR_like"/>
    <property type="match status" value="1"/>
</dbReference>
<organism evidence="9">
    <name type="scientific">Streptomyces sp. NBC_00119</name>
    <dbReference type="NCBI Taxonomy" id="2975659"/>
    <lineage>
        <taxon>Bacteria</taxon>
        <taxon>Bacillati</taxon>
        <taxon>Actinomycetota</taxon>
        <taxon>Actinomycetes</taxon>
        <taxon>Kitasatosporales</taxon>
        <taxon>Streptomycetaceae</taxon>
        <taxon>Streptomyces</taxon>
    </lineage>
</organism>
<accession>A0AAU1UJA9</accession>
<evidence type="ECO:0000256" key="4">
    <source>
        <dbReference type="ARBA" id="ARBA00023136"/>
    </source>
</evidence>
<feature type="domain" description="Major facilitator superfamily (MFS) profile" evidence="8">
    <location>
        <begin position="47"/>
        <end position="495"/>
    </location>
</feature>
<feature type="transmembrane region" description="Helical" evidence="7">
    <location>
        <begin position="201"/>
        <end position="221"/>
    </location>
</feature>
<feature type="transmembrane region" description="Helical" evidence="7">
    <location>
        <begin position="337"/>
        <end position="356"/>
    </location>
</feature>
<dbReference type="GO" id="GO:0022857">
    <property type="term" value="F:transmembrane transporter activity"/>
    <property type="evidence" value="ECO:0007669"/>
    <property type="project" value="InterPro"/>
</dbReference>
<feature type="transmembrane region" description="Helical" evidence="7">
    <location>
        <begin position="233"/>
        <end position="253"/>
    </location>
</feature>
<evidence type="ECO:0000256" key="6">
    <source>
        <dbReference type="SAM" id="MobiDB-lite"/>
    </source>
</evidence>
<feature type="transmembrane region" description="Helical" evidence="7">
    <location>
        <begin position="265"/>
        <end position="281"/>
    </location>
</feature>
<dbReference type="AlphaFoldDB" id="A0AAU1UJA9"/>
<evidence type="ECO:0000256" key="1">
    <source>
        <dbReference type="ARBA" id="ARBA00004651"/>
    </source>
</evidence>
<dbReference type="EMBL" id="CP108195">
    <property type="protein sequence ID" value="WTS17171.1"/>
    <property type="molecule type" value="Genomic_DNA"/>
</dbReference>
<keyword evidence="5" id="KW-0046">Antibiotic resistance</keyword>
<keyword evidence="2 7" id="KW-0812">Transmembrane</keyword>
<dbReference type="Pfam" id="PF07690">
    <property type="entry name" value="MFS_1"/>
    <property type="match status" value="1"/>
</dbReference>
<evidence type="ECO:0000313" key="9">
    <source>
        <dbReference type="EMBL" id="WTS17171.1"/>
    </source>
</evidence>
<dbReference type="InterPro" id="IPR020846">
    <property type="entry name" value="MFS_dom"/>
</dbReference>
<feature type="transmembrane region" description="Helical" evidence="7">
    <location>
        <begin position="114"/>
        <end position="137"/>
    </location>
</feature>
<evidence type="ECO:0000256" key="5">
    <source>
        <dbReference type="ARBA" id="ARBA00023251"/>
    </source>
</evidence>
<dbReference type="InterPro" id="IPR011701">
    <property type="entry name" value="MFS"/>
</dbReference>
<evidence type="ECO:0000256" key="7">
    <source>
        <dbReference type="SAM" id="Phobius"/>
    </source>
</evidence>
<feature type="transmembrane region" description="Helical" evidence="7">
    <location>
        <begin position="392"/>
        <end position="415"/>
    </location>
</feature>
<dbReference type="InterPro" id="IPR036259">
    <property type="entry name" value="MFS_trans_sf"/>
</dbReference>
<evidence type="ECO:0000259" key="8">
    <source>
        <dbReference type="PROSITE" id="PS50850"/>
    </source>
</evidence>
<dbReference type="PANTHER" id="PTHR42718">
    <property type="entry name" value="MAJOR FACILITATOR SUPERFAMILY MULTIDRUG TRANSPORTER MFSC"/>
    <property type="match status" value="1"/>
</dbReference>
<feature type="compositionally biased region" description="Low complexity" evidence="6">
    <location>
        <begin position="1"/>
        <end position="26"/>
    </location>
</feature>
<feature type="transmembrane region" description="Helical" evidence="7">
    <location>
        <begin position="427"/>
        <end position="453"/>
    </location>
</feature>
<evidence type="ECO:0000256" key="2">
    <source>
        <dbReference type="ARBA" id="ARBA00022692"/>
    </source>
</evidence>
<protein>
    <submittedName>
        <fullName evidence="9">MFS transporter</fullName>
    </submittedName>
</protein>
<feature type="transmembrane region" description="Helical" evidence="7">
    <location>
        <begin position="465"/>
        <end position="487"/>
    </location>
</feature>
<evidence type="ECO:0000256" key="3">
    <source>
        <dbReference type="ARBA" id="ARBA00022989"/>
    </source>
</evidence>
<dbReference type="GO" id="GO:0046677">
    <property type="term" value="P:response to antibiotic"/>
    <property type="evidence" value="ECO:0007669"/>
    <property type="project" value="UniProtKB-KW"/>
</dbReference>
<name>A0AAU1UJA9_9ACTN</name>
<dbReference type="Gene3D" id="1.20.1250.20">
    <property type="entry name" value="MFS general substrate transporter like domains"/>
    <property type="match status" value="1"/>
</dbReference>
<dbReference type="PROSITE" id="PS50850">
    <property type="entry name" value="MFS"/>
    <property type="match status" value="1"/>
</dbReference>
<proteinExistence type="predicted"/>
<dbReference type="SUPFAM" id="SSF103473">
    <property type="entry name" value="MFS general substrate transporter"/>
    <property type="match status" value="1"/>
</dbReference>
<reference evidence="9" key="1">
    <citation type="submission" date="2022-10" db="EMBL/GenBank/DDBJ databases">
        <title>The complete genomes of actinobacterial strains from the NBC collection.</title>
        <authorList>
            <person name="Joergensen T.S."/>
            <person name="Alvarez Arevalo M."/>
            <person name="Sterndorff E.B."/>
            <person name="Faurdal D."/>
            <person name="Vuksanovic O."/>
            <person name="Mourched A.-S."/>
            <person name="Charusanti P."/>
            <person name="Shaw S."/>
            <person name="Blin K."/>
            <person name="Weber T."/>
        </authorList>
    </citation>
    <scope>NUCLEOTIDE SEQUENCE</scope>
    <source>
        <strain evidence="9">NBC_00119</strain>
    </source>
</reference>
<gene>
    <name evidence="9" type="ORF">OHU69_42720</name>
</gene>
<dbReference type="Gene3D" id="1.20.1720.10">
    <property type="entry name" value="Multidrug resistance protein D"/>
    <property type="match status" value="1"/>
</dbReference>
<feature type="transmembrane region" description="Helical" evidence="7">
    <location>
        <begin position="368"/>
        <end position="386"/>
    </location>
</feature>
<feature type="transmembrane region" description="Helical" evidence="7">
    <location>
        <begin position="81"/>
        <end position="102"/>
    </location>
</feature>
<feature type="transmembrane region" description="Helical" evidence="7">
    <location>
        <begin position="48"/>
        <end position="69"/>
    </location>
</feature>
<dbReference type="PANTHER" id="PTHR42718:SF48">
    <property type="entry name" value="CONSERVED TWO-DOMAIN MEMBRANE PROTEIN-RELATED"/>
    <property type="match status" value="1"/>
</dbReference>
<feature type="region of interest" description="Disordered" evidence="6">
    <location>
        <begin position="1"/>
        <end position="39"/>
    </location>
</feature>
<comment type="subcellular location">
    <subcellularLocation>
        <location evidence="1">Cell membrane</location>
        <topology evidence="1">Multi-pass membrane protein</topology>
    </subcellularLocation>
</comment>
<feature type="transmembrane region" description="Helical" evidence="7">
    <location>
        <begin position="301"/>
        <end position="325"/>
    </location>
</feature>